<gene>
    <name evidence="2" type="ORF">SAMN04488530_1094</name>
</gene>
<protein>
    <submittedName>
        <fullName evidence="2">Uncharacterized protein</fullName>
    </submittedName>
</protein>
<evidence type="ECO:0000313" key="2">
    <source>
        <dbReference type="EMBL" id="SHG84433.1"/>
    </source>
</evidence>
<sequence>MNSNKRIEDFLKFQDEGFNFNQIAKKLSITPGTLRNFLNRKGYKSQNGKYILKKENNFKKENNKVIDRKIDNKDDKKSTKKSQKNVKPKRDRKINITEEDLDKLCEVYDWYLQVKDFKNMKPKKSTRKKDILLEDENLKDLKSINIRVDKKTWEDFERLCSNSTFNKQQIITQALKDFMKEYKNLI</sequence>
<dbReference type="STRING" id="1121321.SAMN04488530_1094"/>
<name>A0A1M5N601_9FIRM</name>
<reference evidence="3" key="1">
    <citation type="submission" date="2016-11" db="EMBL/GenBank/DDBJ databases">
        <authorList>
            <person name="Varghese N."/>
            <person name="Submissions S."/>
        </authorList>
    </citation>
    <scope>NUCLEOTIDE SEQUENCE [LARGE SCALE GENOMIC DNA]</scope>
    <source>
        <strain evidence="3">DSM 2635</strain>
    </source>
</reference>
<proteinExistence type="predicted"/>
<feature type="compositionally biased region" description="Basic residues" evidence="1">
    <location>
        <begin position="78"/>
        <end position="91"/>
    </location>
</feature>
<dbReference type="AlphaFoldDB" id="A0A1M5N601"/>
<dbReference type="EMBL" id="FQWX01000009">
    <property type="protein sequence ID" value="SHG84433.1"/>
    <property type="molecule type" value="Genomic_DNA"/>
</dbReference>
<keyword evidence="3" id="KW-1185">Reference proteome</keyword>
<feature type="region of interest" description="Disordered" evidence="1">
    <location>
        <begin position="68"/>
        <end position="91"/>
    </location>
</feature>
<evidence type="ECO:0000313" key="3">
    <source>
        <dbReference type="Proteomes" id="UP000243255"/>
    </source>
</evidence>
<feature type="compositionally biased region" description="Basic and acidic residues" evidence="1">
    <location>
        <begin position="68"/>
        <end position="77"/>
    </location>
</feature>
<evidence type="ECO:0000256" key="1">
    <source>
        <dbReference type="SAM" id="MobiDB-lite"/>
    </source>
</evidence>
<dbReference type="OrthoDB" id="1752260at2"/>
<dbReference type="Proteomes" id="UP000243255">
    <property type="component" value="Unassembled WGS sequence"/>
</dbReference>
<organism evidence="2 3">
    <name type="scientific">Asaccharospora irregularis DSM 2635</name>
    <dbReference type="NCBI Taxonomy" id="1121321"/>
    <lineage>
        <taxon>Bacteria</taxon>
        <taxon>Bacillati</taxon>
        <taxon>Bacillota</taxon>
        <taxon>Clostridia</taxon>
        <taxon>Peptostreptococcales</taxon>
        <taxon>Peptostreptococcaceae</taxon>
        <taxon>Asaccharospora</taxon>
    </lineage>
</organism>
<accession>A0A1M5N601</accession>
<dbReference type="RefSeq" id="WP_073125089.1">
    <property type="nucleotide sequence ID" value="NZ_BAABCH010000102.1"/>
</dbReference>